<keyword evidence="7" id="KW-1185">Reference proteome</keyword>
<evidence type="ECO:0000313" key="7">
    <source>
        <dbReference type="Proteomes" id="UP000564496"/>
    </source>
</evidence>
<dbReference type="InterPro" id="IPR000962">
    <property type="entry name" value="Znf_DskA_TraR"/>
</dbReference>
<accession>A0A7Z0DKJ2</accession>
<dbReference type="EMBL" id="JACBZR010000001">
    <property type="protein sequence ID" value="NYI77309.1"/>
    <property type="molecule type" value="Genomic_DNA"/>
</dbReference>
<sequence length="237" mass="26161">MATVEDVRWLGSSLERSYEVFVRGRLKFRVGSIVYVAFSLDETEMGFGFPKEERAALVASAPDTFRLPRESEMRFNWVESSLAALDPVEACELVVDAWRLCVPKKVSAAYDLRHPGGPGPDRPRVRLEAEHRQTLARLADLSQDFDAVVAASRDTNADDEHDPEGATIAFERSQVQALVRQAREHLAEIEAAMERVDAGTFGTCEDCGQPIGAGRLDARPVARTCISCAGKPRGRRS</sequence>
<reference evidence="6 7" key="1">
    <citation type="submission" date="2020-07" db="EMBL/GenBank/DDBJ databases">
        <title>Sequencing the genomes of 1000 actinobacteria strains.</title>
        <authorList>
            <person name="Klenk H.-P."/>
        </authorList>
    </citation>
    <scope>NUCLEOTIDE SEQUENCE [LARGE SCALE GENOMIC DNA]</scope>
    <source>
        <strain evidence="6 7">DSM 26487</strain>
    </source>
</reference>
<comment type="caution">
    <text evidence="6">The sequence shown here is derived from an EMBL/GenBank/DDBJ whole genome shotgun (WGS) entry which is preliminary data.</text>
</comment>
<dbReference type="Proteomes" id="UP000564496">
    <property type="component" value="Unassembled WGS sequence"/>
</dbReference>
<dbReference type="PROSITE" id="PS51128">
    <property type="entry name" value="ZF_DKSA_2"/>
    <property type="match status" value="1"/>
</dbReference>
<dbReference type="SUPFAM" id="SSF57716">
    <property type="entry name" value="Glucocorticoid receptor-like (DNA-binding domain)"/>
    <property type="match status" value="1"/>
</dbReference>
<evidence type="ECO:0000256" key="2">
    <source>
        <dbReference type="ARBA" id="ARBA00022771"/>
    </source>
</evidence>
<dbReference type="Pfam" id="PF04237">
    <property type="entry name" value="YjbR"/>
    <property type="match status" value="1"/>
</dbReference>
<feature type="zinc finger region" description="dksA C4-type" evidence="4">
    <location>
        <begin position="204"/>
        <end position="228"/>
    </location>
</feature>
<proteinExistence type="predicted"/>
<evidence type="ECO:0000259" key="5">
    <source>
        <dbReference type="Pfam" id="PF01258"/>
    </source>
</evidence>
<dbReference type="SUPFAM" id="SSF109635">
    <property type="entry name" value="DnaK suppressor protein DksA, alpha-hairpin domain"/>
    <property type="match status" value="1"/>
</dbReference>
<dbReference type="AlphaFoldDB" id="A0A7Z0DKJ2"/>
<gene>
    <name evidence="6" type="ORF">BJ988_001957</name>
</gene>
<name>A0A7Z0DKJ2_9ACTN</name>
<dbReference type="PANTHER" id="PTHR33823">
    <property type="entry name" value="RNA POLYMERASE-BINDING TRANSCRIPTION FACTOR DKSA-RELATED"/>
    <property type="match status" value="1"/>
</dbReference>
<organism evidence="6 7">
    <name type="scientific">Nocardioides panzhihuensis</name>
    <dbReference type="NCBI Taxonomy" id="860243"/>
    <lineage>
        <taxon>Bacteria</taxon>
        <taxon>Bacillati</taxon>
        <taxon>Actinomycetota</taxon>
        <taxon>Actinomycetes</taxon>
        <taxon>Propionibacteriales</taxon>
        <taxon>Nocardioidaceae</taxon>
        <taxon>Nocardioides</taxon>
    </lineage>
</organism>
<keyword evidence="1" id="KW-0479">Metal-binding</keyword>
<dbReference type="PROSITE" id="PS01102">
    <property type="entry name" value="ZF_DKSA_1"/>
    <property type="match status" value="1"/>
</dbReference>
<evidence type="ECO:0000256" key="1">
    <source>
        <dbReference type="ARBA" id="ARBA00022723"/>
    </source>
</evidence>
<evidence type="ECO:0000256" key="4">
    <source>
        <dbReference type="PROSITE-ProRule" id="PRU00510"/>
    </source>
</evidence>
<dbReference type="InterPro" id="IPR058532">
    <property type="entry name" value="YjbR/MT2646/Rv2570-like"/>
</dbReference>
<dbReference type="Gene3D" id="1.20.120.910">
    <property type="entry name" value="DksA, coiled-coil domain"/>
    <property type="match status" value="1"/>
</dbReference>
<feature type="domain" description="Zinc finger DksA/TraR C4-type" evidence="5">
    <location>
        <begin position="199"/>
        <end position="231"/>
    </location>
</feature>
<keyword evidence="3" id="KW-0862">Zinc</keyword>
<dbReference type="GO" id="GO:0008270">
    <property type="term" value="F:zinc ion binding"/>
    <property type="evidence" value="ECO:0007669"/>
    <property type="project" value="UniProtKB-KW"/>
</dbReference>
<evidence type="ECO:0000313" key="6">
    <source>
        <dbReference type="EMBL" id="NYI77309.1"/>
    </source>
</evidence>
<dbReference type="InterPro" id="IPR020458">
    <property type="entry name" value="Znf_DskA_TraR_CS"/>
</dbReference>
<evidence type="ECO:0000256" key="3">
    <source>
        <dbReference type="ARBA" id="ARBA00022833"/>
    </source>
</evidence>
<protein>
    <submittedName>
        <fullName evidence="6">RNA polymerase-binding protein DksA</fullName>
    </submittedName>
</protein>
<dbReference type="Pfam" id="PF01258">
    <property type="entry name" value="zf-dskA_traR"/>
    <property type="match status" value="1"/>
</dbReference>
<dbReference type="InterPro" id="IPR037187">
    <property type="entry name" value="DnaK_N"/>
</dbReference>
<dbReference type="RefSeq" id="WP_246321452.1">
    <property type="nucleotide sequence ID" value="NZ_JACBZR010000001.1"/>
</dbReference>
<keyword evidence="2" id="KW-0863">Zinc-finger</keyword>